<dbReference type="EMBL" id="BASZ01000004">
    <property type="protein sequence ID" value="GAD48624.1"/>
    <property type="molecule type" value="Genomic_DNA"/>
</dbReference>
<dbReference type="InterPro" id="IPR029063">
    <property type="entry name" value="SAM-dependent_MTases_sf"/>
</dbReference>
<dbReference type="GO" id="GO:0032259">
    <property type="term" value="P:methylation"/>
    <property type="evidence" value="ECO:0007669"/>
    <property type="project" value="UniProtKB-KW"/>
</dbReference>
<dbReference type="SUPFAM" id="SSF53335">
    <property type="entry name" value="S-adenosyl-L-methionine-dependent methyltransferases"/>
    <property type="match status" value="1"/>
</dbReference>
<dbReference type="OrthoDB" id="9816309at2"/>
<dbReference type="GO" id="GO:0008757">
    <property type="term" value="F:S-adenosylmethionine-dependent methyltransferase activity"/>
    <property type="evidence" value="ECO:0007669"/>
    <property type="project" value="InterPro"/>
</dbReference>
<sequence>MELSRPAIDVVSRLLNQRTGQQFESNRHWRMASALAAPLRQRGIASSEMLIHRLSQDKVLAQDVVEALLNNETYFFRDGAVFEHIATRVLPGLVQRRQDQRSLAIWSAGCSTGQEALSLAMLVAEQRHRLAGWSIDILGTDVSAAAIAAARRGVFTQFEIQRGLGVGRMLASFESRADGWHAADWLKQMVRFEMQNLLDGPPAVERFDLILCRNVLLYFDQATRQRAFANLARALAPGGLLVLGGGETILGQTDRLVADRDNPGFYRHVPDLCRTG</sequence>
<evidence type="ECO:0000313" key="2">
    <source>
        <dbReference type="EMBL" id="GAD48624.1"/>
    </source>
</evidence>
<dbReference type="InterPro" id="IPR000780">
    <property type="entry name" value="CheR_MeTrfase"/>
</dbReference>
<dbReference type="eggNOG" id="COG1352">
    <property type="taxonomic scope" value="Bacteria"/>
</dbReference>
<organism evidence="2 3">
    <name type="scientific">Caenibius tardaugens NBRC 16725</name>
    <dbReference type="NCBI Taxonomy" id="1219035"/>
    <lineage>
        <taxon>Bacteria</taxon>
        <taxon>Pseudomonadati</taxon>
        <taxon>Pseudomonadota</taxon>
        <taxon>Alphaproteobacteria</taxon>
        <taxon>Sphingomonadales</taxon>
        <taxon>Erythrobacteraceae</taxon>
        <taxon>Caenibius</taxon>
    </lineage>
</organism>
<dbReference type="InterPro" id="IPR022642">
    <property type="entry name" value="CheR_C"/>
</dbReference>
<dbReference type="PROSITE" id="PS50123">
    <property type="entry name" value="CHER"/>
    <property type="match status" value="1"/>
</dbReference>
<feature type="domain" description="CheR-type methyltransferase" evidence="1">
    <location>
        <begin position="1"/>
        <end position="271"/>
    </location>
</feature>
<dbReference type="RefSeq" id="WP_021689531.1">
    <property type="nucleotide sequence ID" value="NZ_BASZ01000004.1"/>
</dbReference>
<dbReference type="KEGG" id="ntd:EGO55_10110"/>
<dbReference type="SMART" id="SM00138">
    <property type="entry name" value="MeTrc"/>
    <property type="match status" value="1"/>
</dbReference>
<dbReference type="Pfam" id="PF01739">
    <property type="entry name" value="CheR"/>
    <property type="match status" value="1"/>
</dbReference>
<dbReference type="AlphaFoldDB" id="U2ZTB4"/>
<name>U2ZTB4_9SPHN</name>
<keyword evidence="2" id="KW-0808">Transferase</keyword>
<dbReference type="PANTHER" id="PTHR24422:SF21">
    <property type="entry name" value="CHEMOTAXIS PROTEIN METHYLTRANSFERASE 1"/>
    <property type="match status" value="1"/>
</dbReference>
<dbReference type="Gene3D" id="3.40.50.150">
    <property type="entry name" value="Vaccinia Virus protein VP39"/>
    <property type="match status" value="1"/>
</dbReference>
<evidence type="ECO:0000313" key="3">
    <source>
        <dbReference type="Proteomes" id="UP000016568"/>
    </source>
</evidence>
<proteinExistence type="predicted"/>
<accession>U2ZTB4</accession>
<dbReference type="SUPFAM" id="SSF47757">
    <property type="entry name" value="Chemotaxis receptor methyltransferase CheR, N-terminal domain"/>
    <property type="match status" value="1"/>
</dbReference>
<dbReference type="PANTHER" id="PTHR24422">
    <property type="entry name" value="CHEMOTAXIS PROTEIN METHYLTRANSFERASE"/>
    <property type="match status" value="1"/>
</dbReference>
<comment type="caution">
    <text evidence="2">The sequence shown here is derived from an EMBL/GenBank/DDBJ whole genome shotgun (WGS) entry which is preliminary data.</text>
</comment>
<dbReference type="InterPro" id="IPR050903">
    <property type="entry name" value="Bact_Chemotaxis_MeTrfase"/>
</dbReference>
<keyword evidence="2" id="KW-0489">Methyltransferase</keyword>
<reference evidence="2 3" key="1">
    <citation type="submission" date="2013-09" db="EMBL/GenBank/DDBJ databases">
        <title>Whole genome shotgun sequence of Novosphingobium tardaugens NBRC 16725.</title>
        <authorList>
            <person name="Isaki S."/>
            <person name="Hosoyama A."/>
            <person name="Tsuchikane K."/>
            <person name="Katsumata H."/>
            <person name="Ando Y."/>
            <person name="Yamazaki S."/>
            <person name="Fujita N."/>
        </authorList>
    </citation>
    <scope>NUCLEOTIDE SEQUENCE [LARGE SCALE GENOMIC DNA]</scope>
    <source>
        <strain evidence="2 3">NBRC 16725</strain>
    </source>
</reference>
<evidence type="ECO:0000259" key="1">
    <source>
        <dbReference type="PROSITE" id="PS50123"/>
    </source>
</evidence>
<gene>
    <name evidence="2" type="primary">cheR</name>
    <name evidence="2" type="ORF">NT2_04_00350</name>
</gene>
<protein>
    <submittedName>
        <fullName evidence="2">Chemotaxis protein methyltransferase</fullName>
    </submittedName>
</protein>
<dbReference type="PRINTS" id="PR00996">
    <property type="entry name" value="CHERMTFRASE"/>
</dbReference>
<keyword evidence="3" id="KW-1185">Reference proteome</keyword>
<dbReference type="Proteomes" id="UP000016568">
    <property type="component" value="Unassembled WGS sequence"/>
</dbReference>